<accession>A0A9N9JLP4</accession>
<reference evidence="2" key="1">
    <citation type="submission" date="2021-06" db="EMBL/GenBank/DDBJ databases">
        <authorList>
            <person name="Kallberg Y."/>
            <person name="Tangrot J."/>
            <person name="Rosling A."/>
        </authorList>
    </citation>
    <scope>NUCLEOTIDE SEQUENCE</scope>
    <source>
        <strain evidence="2">MA453B</strain>
    </source>
</reference>
<feature type="signal peptide" evidence="1">
    <location>
        <begin position="1"/>
        <end position="26"/>
    </location>
</feature>
<feature type="chain" id="PRO_5040213141" evidence="1">
    <location>
        <begin position="27"/>
        <end position="79"/>
    </location>
</feature>
<name>A0A9N9JLP4_9GLOM</name>
<keyword evidence="3" id="KW-1185">Reference proteome</keyword>
<dbReference type="AlphaFoldDB" id="A0A9N9JLP4"/>
<dbReference type="EMBL" id="CAJVPY010025254">
    <property type="protein sequence ID" value="CAG8787964.1"/>
    <property type="molecule type" value="Genomic_DNA"/>
</dbReference>
<dbReference type="Proteomes" id="UP000789405">
    <property type="component" value="Unassembled WGS sequence"/>
</dbReference>
<evidence type="ECO:0000313" key="3">
    <source>
        <dbReference type="Proteomes" id="UP000789405"/>
    </source>
</evidence>
<keyword evidence="1" id="KW-0732">Signal</keyword>
<sequence length="79" mass="9362">LRNTWIKAWFIDLFIIWIIFTEKALSDDKLPIEEYISSFLLIVLKNHLEALYQSLVPSFHQSLIPSFHQSFVPSFHQSL</sequence>
<gene>
    <name evidence="2" type="ORF">DERYTH_LOCUS20805</name>
</gene>
<feature type="non-terminal residue" evidence="2">
    <location>
        <position position="79"/>
    </location>
</feature>
<organism evidence="2 3">
    <name type="scientific">Dentiscutata erythropus</name>
    <dbReference type="NCBI Taxonomy" id="1348616"/>
    <lineage>
        <taxon>Eukaryota</taxon>
        <taxon>Fungi</taxon>
        <taxon>Fungi incertae sedis</taxon>
        <taxon>Mucoromycota</taxon>
        <taxon>Glomeromycotina</taxon>
        <taxon>Glomeromycetes</taxon>
        <taxon>Diversisporales</taxon>
        <taxon>Gigasporaceae</taxon>
        <taxon>Dentiscutata</taxon>
    </lineage>
</organism>
<protein>
    <submittedName>
        <fullName evidence="2">9201_t:CDS:1</fullName>
    </submittedName>
</protein>
<proteinExistence type="predicted"/>
<comment type="caution">
    <text evidence="2">The sequence shown here is derived from an EMBL/GenBank/DDBJ whole genome shotgun (WGS) entry which is preliminary data.</text>
</comment>
<evidence type="ECO:0000256" key="1">
    <source>
        <dbReference type="SAM" id="SignalP"/>
    </source>
</evidence>
<evidence type="ECO:0000313" key="2">
    <source>
        <dbReference type="EMBL" id="CAG8787964.1"/>
    </source>
</evidence>
<feature type="non-terminal residue" evidence="2">
    <location>
        <position position="1"/>
    </location>
</feature>